<keyword evidence="7" id="KW-0256">Endoplasmic reticulum</keyword>
<feature type="transmembrane region" description="Helical" evidence="11">
    <location>
        <begin position="599"/>
        <end position="618"/>
    </location>
</feature>
<name>A0A9P3HBB5_9FUNG</name>
<feature type="transmembrane region" description="Helical" evidence="11">
    <location>
        <begin position="880"/>
        <end position="895"/>
    </location>
</feature>
<dbReference type="PANTHER" id="PTHR13205:SF15">
    <property type="entry name" value="DOLICHOL KINASE"/>
    <property type="match status" value="1"/>
</dbReference>
<proteinExistence type="inferred from homology"/>
<accession>A0A9P3HBB5</accession>
<feature type="transmembrane region" description="Helical" evidence="11">
    <location>
        <begin position="630"/>
        <end position="651"/>
    </location>
</feature>
<dbReference type="InterPro" id="IPR032974">
    <property type="entry name" value="Polypren_kinase"/>
</dbReference>
<dbReference type="EMBL" id="BQFW01000008">
    <property type="protein sequence ID" value="GJJ73385.1"/>
    <property type="molecule type" value="Genomic_DNA"/>
</dbReference>
<feature type="region of interest" description="Disordered" evidence="10">
    <location>
        <begin position="562"/>
        <end position="592"/>
    </location>
</feature>
<evidence type="ECO:0000313" key="12">
    <source>
        <dbReference type="EMBL" id="GJJ73385.1"/>
    </source>
</evidence>
<feature type="transmembrane region" description="Helical" evidence="11">
    <location>
        <begin position="663"/>
        <end position="681"/>
    </location>
</feature>
<keyword evidence="9 11" id="KW-0472">Membrane</keyword>
<feature type="region of interest" description="Disordered" evidence="10">
    <location>
        <begin position="513"/>
        <end position="538"/>
    </location>
</feature>
<evidence type="ECO:0000256" key="1">
    <source>
        <dbReference type="ARBA" id="ARBA00004477"/>
    </source>
</evidence>
<feature type="transmembrane region" description="Helical" evidence="11">
    <location>
        <begin position="404"/>
        <end position="424"/>
    </location>
</feature>
<keyword evidence="4" id="KW-0808">Transferase</keyword>
<evidence type="ECO:0000256" key="6">
    <source>
        <dbReference type="ARBA" id="ARBA00022777"/>
    </source>
</evidence>
<keyword evidence="8 11" id="KW-1133">Transmembrane helix</keyword>
<dbReference type="OrthoDB" id="377083at2759"/>
<feature type="transmembrane region" description="Helical" evidence="11">
    <location>
        <begin position="901"/>
        <end position="921"/>
    </location>
</feature>
<reference evidence="12" key="1">
    <citation type="submission" date="2021-11" db="EMBL/GenBank/DDBJ databases">
        <authorList>
            <person name="Herlambang A."/>
            <person name="Guo Y."/>
            <person name="Takashima Y."/>
            <person name="Nishizawa T."/>
        </authorList>
    </citation>
    <scope>NUCLEOTIDE SEQUENCE</scope>
    <source>
        <strain evidence="12">E1425</strain>
    </source>
</reference>
<feature type="region of interest" description="Disordered" evidence="10">
    <location>
        <begin position="160"/>
        <end position="192"/>
    </location>
</feature>
<dbReference type="GO" id="GO:0005789">
    <property type="term" value="C:endoplasmic reticulum membrane"/>
    <property type="evidence" value="ECO:0007669"/>
    <property type="project" value="UniProtKB-SubCell"/>
</dbReference>
<comment type="subcellular location">
    <subcellularLocation>
        <location evidence="1">Endoplasmic reticulum membrane</location>
        <topology evidence="1">Multi-pass membrane protein</topology>
    </subcellularLocation>
</comment>
<evidence type="ECO:0000256" key="7">
    <source>
        <dbReference type="ARBA" id="ARBA00022824"/>
    </source>
</evidence>
<evidence type="ECO:0000313" key="13">
    <source>
        <dbReference type="Proteomes" id="UP000827284"/>
    </source>
</evidence>
<evidence type="ECO:0000256" key="10">
    <source>
        <dbReference type="SAM" id="MobiDB-lite"/>
    </source>
</evidence>
<keyword evidence="5 11" id="KW-0812">Transmembrane</keyword>
<feature type="transmembrane region" description="Helical" evidence="11">
    <location>
        <begin position="216"/>
        <end position="235"/>
    </location>
</feature>
<feature type="transmembrane region" description="Helical" evidence="11">
    <location>
        <begin position="967"/>
        <end position="987"/>
    </location>
</feature>
<feature type="transmembrane region" description="Helical" evidence="11">
    <location>
        <begin position="942"/>
        <end position="961"/>
    </location>
</feature>
<keyword evidence="6 12" id="KW-0418">Kinase</keyword>
<organism evidence="12 13">
    <name type="scientific">Entomortierella parvispora</name>
    <dbReference type="NCBI Taxonomy" id="205924"/>
    <lineage>
        <taxon>Eukaryota</taxon>
        <taxon>Fungi</taxon>
        <taxon>Fungi incertae sedis</taxon>
        <taxon>Mucoromycota</taxon>
        <taxon>Mortierellomycotina</taxon>
        <taxon>Mortierellomycetes</taxon>
        <taxon>Mortierellales</taxon>
        <taxon>Mortierellaceae</taxon>
        <taxon>Entomortierella</taxon>
    </lineage>
</organism>
<feature type="transmembrane region" description="Helical" evidence="11">
    <location>
        <begin position="838"/>
        <end position="860"/>
    </location>
</feature>
<gene>
    <name evidence="12" type="ORF">EMPS_05743</name>
</gene>
<evidence type="ECO:0000256" key="2">
    <source>
        <dbReference type="ARBA" id="ARBA00010794"/>
    </source>
</evidence>
<comment type="similarity">
    <text evidence="2">Belongs to the polyprenol kinase family.</text>
</comment>
<dbReference type="AlphaFoldDB" id="A0A9P3HBB5"/>
<feature type="compositionally biased region" description="Low complexity" evidence="10">
    <location>
        <begin position="520"/>
        <end position="538"/>
    </location>
</feature>
<dbReference type="PANTHER" id="PTHR13205">
    <property type="entry name" value="TRANSMEMBRANE PROTEIN 15-RELATED"/>
    <property type="match status" value="1"/>
</dbReference>
<feature type="transmembrane region" description="Helical" evidence="11">
    <location>
        <begin position="1007"/>
        <end position="1031"/>
    </location>
</feature>
<evidence type="ECO:0000256" key="9">
    <source>
        <dbReference type="ARBA" id="ARBA00023136"/>
    </source>
</evidence>
<sequence length="1194" mass="128693">MQDPPLSSTSGFAEGHSHALEPPLRSNRPLSASASTLRRRPSYQSLDAKAHQRHSRHKSASYVASSAAPGMPTLSPGPLKRNGSSGQLHGGATAASPALANRPIQTHAQRRRRANLLRVRIERGLMVGMGLLAGYRMMTLDYSFLQHLWQDKDGLDLTSSESTLSRNWPSPVAAPPMSPSCSSSHAASSTSPFSWREHQQRQYLSETLPVLSRSSWALGAGFILLTLTHAFFLTAHDHRLQFPVHKNQPLQPLQKRSSRYLKTTATHTSAAAAAVADSDDDSDDDDNVALQKDIAAELLQESQLNQDASGQGGAASGSTGGTGKIEPVFGSFQSRWCRSAEGAMPQWRVWGSEAHWYRKGADNGSIFATVLVPIVLAAKFVQTVTDEKFSTTGIVGLQTAESVLSNMALSLTFGFSILVHMLLLKVFEDHSSTGTGVYGRTGGPKPSILDGILLPSPMMTMSSAASTPSTSMSSHNLSSTSVSTITPLTPTVSTGATTSAETLYNDSNLYPNQQKQHAISSPSSPSSPTLSAASSGSLSTIKNIHERQQELQDAFMFSNDQMNHHHHQQPQHQLPSLFMSSPSSSSFSETERSSDREEVWIIALGFGGAYTCLVTLMARFKWIPGLENTGAGMVMLNQNVFQALMIGFAYFYRRSFTFGELTILAQVITLLIHETLIMAFMTPSPTFMDAGSAWMESSRGATVAATVSQPLENPQFLFLLTLVVGMLLIGVLLTPVLMYCRKLAQMPTKGASLANLQKRELKKKLSAAVVYSGLLMIVLVLVMPRCERVLGQNPFLWLIEFMLMTKVFPEPFVDEVTGTITAGSMFDLTRLMSIRIGWSRLGLCMYWLSAVGCSIAFFYWMNTSISRRSIMGSLNNRRKYYHALAVLMFVPGYLTDEPFMHIAFSVGLASLIFLEYIRYFAVVPFGKEIHLFLVGFLDGRDGGPIILSHLYLLMGCATPVWLAEHHILAGLSGIFSLGVGDAMASIVGKRYGRHRWPGTIKTVEGTIAFVASVMFAAGTVFIGMWVMSFVFGSGLPVSSASSLSTMQATGASAAAGASTGSSSSLAASLLNSPLATSLSPFSTPSVTGSSFVANKIPASTPGFGSGLHGSVGSVLDSTRTSGSSFPAVASPSSLRPASLLSFSTWEDWSGVTWSLWGVLRYGLAVSVAAMLEAVSEQNDNLVIPVVMLAMVWLI</sequence>
<evidence type="ECO:0000256" key="11">
    <source>
        <dbReference type="SAM" id="Phobius"/>
    </source>
</evidence>
<keyword evidence="13" id="KW-1185">Reference proteome</keyword>
<evidence type="ECO:0000256" key="5">
    <source>
        <dbReference type="ARBA" id="ARBA00022692"/>
    </source>
</evidence>
<feature type="compositionally biased region" description="Low complexity" evidence="10">
    <location>
        <begin position="570"/>
        <end position="588"/>
    </location>
</feature>
<evidence type="ECO:0000256" key="8">
    <source>
        <dbReference type="ARBA" id="ARBA00022989"/>
    </source>
</evidence>
<protein>
    <recommendedName>
        <fullName evidence="3">dolichol kinase</fullName>
        <ecNumber evidence="3">2.7.1.108</ecNumber>
    </recommendedName>
</protein>
<reference evidence="12" key="2">
    <citation type="journal article" date="2022" name="Microbiol. Resour. Announc.">
        <title>Whole-Genome Sequence of Entomortierella parvispora E1425, a Mucoromycotan Fungus Associated with Burkholderiaceae-Related Endosymbiotic Bacteria.</title>
        <authorList>
            <person name="Herlambang A."/>
            <person name="Guo Y."/>
            <person name="Takashima Y."/>
            <person name="Narisawa K."/>
            <person name="Ohta H."/>
            <person name="Nishizawa T."/>
        </authorList>
    </citation>
    <scope>NUCLEOTIDE SEQUENCE</scope>
    <source>
        <strain evidence="12">E1425</strain>
    </source>
</reference>
<feature type="compositionally biased region" description="Low complexity" evidence="10">
    <location>
        <begin position="460"/>
        <end position="484"/>
    </location>
</feature>
<comment type="caution">
    <text evidence="12">The sequence shown here is derived from an EMBL/GenBank/DDBJ whole genome shotgun (WGS) entry which is preliminary data.</text>
</comment>
<dbReference type="Proteomes" id="UP000827284">
    <property type="component" value="Unassembled WGS sequence"/>
</dbReference>
<dbReference type="EC" id="2.7.1.108" evidence="3"/>
<feature type="compositionally biased region" description="Low complexity" evidence="10">
    <location>
        <begin position="179"/>
        <end position="192"/>
    </location>
</feature>
<feature type="transmembrane region" description="Helical" evidence="11">
    <location>
        <begin position="366"/>
        <end position="384"/>
    </location>
</feature>
<feature type="compositionally biased region" description="Polar residues" evidence="10">
    <location>
        <begin position="1"/>
        <end position="11"/>
    </location>
</feature>
<feature type="transmembrane region" description="Helical" evidence="11">
    <location>
        <begin position="716"/>
        <end position="740"/>
    </location>
</feature>
<evidence type="ECO:0000256" key="4">
    <source>
        <dbReference type="ARBA" id="ARBA00022679"/>
    </source>
</evidence>
<feature type="region of interest" description="Disordered" evidence="10">
    <location>
        <begin position="460"/>
        <end position="493"/>
    </location>
</feature>
<feature type="region of interest" description="Disordered" evidence="10">
    <location>
        <begin position="1"/>
        <end position="109"/>
    </location>
</feature>
<dbReference type="GO" id="GO:0043048">
    <property type="term" value="P:dolichyl monophosphate biosynthetic process"/>
    <property type="evidence" value="ECO:0007669"/>
    <property type="project" value="TreeGrafter"/>
</dbReference>
<evidence type="ECO:0000256" key="3">
    <source>
        <dbReference type="ARBA" id="ARBA00012132"/>
    </source>
</evidence>
<feature type="transmembrane region" description="Helical" evidence="11">
    <location>
        <begin position="765"/>
        <end position="783"/>
    </location>
</feature>
<dbReference type="GO" id="GO:0004168">
    <property type="term" value="F:dolichol kinase activity"/>
    <property type="evidence" value="ECO:0007669"/>
    <property type="project" value="UniProtKB-EC"/>
</dbReference>